<keyword evidence="1" id="KW-0560">Oxidoreductase</keyword>
<dbReference type="AlphaFoldDB" id="A0A2W2FXT3"/>
<dbReference type="InterPro" id="IPR004183">
    <property type="entry name" value="Xdiol_dOase_suB"/>
</dbReference>
<dbReference type="Gene3D" id="3.40.830.10">
    <property type="entry name" value="LigB-like"/>
    <property type="match status" value="1"/>
</dbReference>
<dbReference type="RefSeq" id="WP_111171093.1">
    <property type="nucleotide sequence ID" value="NZ_POUA01000374.1"/>
</dbReference>
<keyword evidence="4" id="KW-1185">Reference proteome</keyword>
<evidence type="ECO:0000313" key="4">
    <source>
        <dbReference type="Proteomes" id="UP000248544"/>
    </source>
</evidence>
<comment type="caution">
    <text evidence="3">The sequence shown here is derived from an EMBL/GenBank/DDBJ whole genome shotgun (WGS) entry which is preliminary data.</text>
</comment>
<dbReference type="PANTHER" id="PTHR30096:SF9">
    <property type="entry name" value="4-HYDROXYPHENYLACETATE CATABOLISM PROTEIN"/>
    <property type="match status" value="1"/>
</dbReference>
<proteinExistence type="predicted"/>
<dbReference type="GO" id="GO:0008687">
    <property type="term" value="F:3,4-dihydroxyphenylacetate 2,3-dioxygenase activity"/>
    <property type="evidence" value="ECO:0007669"/>
    <property type="project" value="InterPro"/>
</dbReference>
<dbReference type="CDD" id="cd07370">
    <property type="entry name" value="HPCD"/>
    <property type="match status" value="1"/>
</dbReference>
<accession>A0A2W2FXT3</accession>
<dbReference type="Proteomes" id="UP000248544">
    <property type="component" value="Unassembled WGS sequence"/>
</dbReference>
<protein>
    <submittedName>
        <fullName evidence="3">3,4-dihydroxyphenylacetate 2,3-dioxygenase</fullName>
    </submittedName>
</protein>
<dbReference type="InterPro" id="IPR011984">
    <property type="entry name" value="HPCD"/>
</dbReference>
<evidence type="ECO:0000256" key="1">
    <source>
        <dbReference type="ARBA" id="ARBA00023002"/>
    </source>
</evidence>
<feature type="domain" description="Extradiol ring-cleavage dioxygenase class III enzyme subunit B" evidence="2">
    <location>
        <begin position="7"/>
        <end position="277"/>
    </location>
</feature>
<dbReference type="GO" id="GO:0008198">
    <property type="term" value="F:ferrous iron binding"/>
    <property type="evidence" value="ECO:0007669"/>
    <property type="project" value="InterPro"/>
</dbReference>
<dbReference type="EMBL" id="POUA01000374">
    <property type="protein sequence ID" value="PZG29448.1"/>
    <property type="molecule type" value="Genomic_DNA"/>
</dbReference>
<gene>
    <name evidence="3" type="primary">hpaD</name>
    <name evidence="3" type="ORF">C1I98_31940</name>
</gene>
<organism evidence="3 4">
    <name type="scientific">Spongiactinospora gelatinilytica</name>
    <dbReference type="NCBI Taxonomy" id="2666298"/>
    <lineage>
        <taxon>Bacteria</taxon>
        <taxon>Bacillati</taxon>
        <taxon>Actinomycetota</taxon>
        <taxon>Actinomycetes</taxon>
        <taxon>Streptosporangiales</taxon>
        <taxon>Streptosporangiaceae</taxon>
        <taxon>Spongiactinospora</taxon>
    </lineage>
</organism>
<evidence type="ECO:0000313" key="3">
    <source>
        <dbReference type="EMBL" id="PZG29448.1"/>
    </source>
</evidence>
<sequence length="289" mass="32071">MGELVLAAKITHVPSIWLSLQPGKHFGIRRPAELALSEVGRRARERGADTFLIADTHWMNSIGFHLNGKERHSGSYASHELPHFIHDLEYDYPGNPELAELARQEIVAGGQKGLVHTYRDLGLEYATLVPMYFMNPDSNIRVLPIGCNVYSSIEENRRIGEALMRAIRHSDNKVAFLASGSLSHAFPDNEVAESLLNDVSSEINRKVDMAVLDMWTTGRAAEFIDMLPDYNRRCSGEGAMADTAMLFGMLGWRDYKGSGEQLCPYFGSTGTGQVVVDFPVPGHDTMSSR</sequence>
<dbReference type="Pfam" id="PF02900">
    <property type="entry name" value="LigB"/>
    <property type="match status" value="1"/>
</dbReference>
<reference evidence="3 4" key="1">
    <citation type="submission" date="2018-01" db="EMBL/GenBank/DDBJ databases">
        <title>Draft genome sequence of Sphaerisporangium sp. 7K107.</title>
        <authorList>
            <person name="Sahin N."/>
            <person name="Saygin H."/>
            <person name="Ay H."/>
        </authorList>
    </citation>
    <scope>NUCLEOTIDE SEQUENCE [LARGE SCALE GENOMIC DNA]</scope>
    <source>
        <strain evidence="3 4">7K107</strain>
    </source>
</reference>
<dbReference type="SUPFAM" id="SSF53213">
    <property type="entry name" value="LigB-like"/>
    <property type="match status" value="1"/>
</dbReference>
<name>A0A2W2FXT3_9ACTN</name>
<dbReference type="PANTHER" id="PTHR30096">
    <property type="entry name" value="4,5-DOPA DIOXYGENASE EXTRADIOL-LIKE PROTEIN"/>
    <property type="match status" value="1"/>
</dbReference>
<evidence type="ECO:0000259" key="2">
    <source>
        <dbReference type="Pfam" id="PF02900"/>
    </source>
</evidence>
<keyword evidence="3" id="KW-0223">Dioxygenase</keyword>
<dbReference type="NCBIfam" id="TIGR02298">
    <property type="entry name" value="HpaD_Fe"/>
    <property type="match status" value="1"/>
</dbReference>